<dbReference type="AlphaFoldDB" id="A0A178MX47"/>
<dbReference type="EMBL" id="LWQU01000103">
    <property type="protein sequence ID" value="OAN55380.1"/>
    <property type="molecule type" value="Genomic_DNA"/>
</dbReference>
<name>A0A178MX47_9PROT</name>
<protein>
    <recommendedName>
        <fullName evidence="4">Flagellar protein FliL</fullName>
    </recommendedName>
</protein>
<feature type="chain" id="PRO_5008092329" description="Flagellar protein FliL" evidence="1">
    <location>
        <begin position="21"/>
        <end position="125"/>
    </location>
</feature>
<proteinExistence type="predicted"/>
<gene>
    <name evidence="2" type="ORF">A6A05_08315</name>
</gene>
<sequence>MRRRLLMAACLMAPCLPALAAGSGAKPRETYVKLQSVNLEFWDQDGLFHMVILELTAVYPLEVKDAKLDKKVAEKVTHAMASMAWEEFNRGNPAATAKAITLDIIRKEPGGDKCIDVLINRLVIR</sequence>
<evidence type="ECO:0008006" key="4">
    <source>
        <dbReference type="Google" id="ProtNLM"/>
    </source>
</evidence>
<keyword evidence="3" id="KW-1185">Reference proteome</keyword>
<keyword evidence="1" id="KW-0732">Signal</keyword>
<accession>A0A178MX47</accession>
<organism evidence="2 3">
    <name type="scientific">Magnetospirillum moscoviense</name>
    <dbReference type="NCBI Taxonomy" id="1437059"/>
    <lineage>
        <taxon>Bacteria</taxon>
        <taxon>Pseudomonadati</taxon>
        <taxon>Pseudomonadota</taxon>
        <taxon>Alphaproteobacteria</taxon>
        <taxon>Rhodospirillales</taxon>
        <taxon>Rhodospirillaceae</taxon>
        <taxon>Magnetospirillum</taxon>
    </lineage>
</organism>
<dbReference type="Proteomes" id="UP000078543">
    <property type="component" value="Unassembled WGS sequence"/>
</dbReference>
<dbReference type="RefSeq" id="WP_068497944.1">
    <property type="nucleotide sequence ID" value="NZ_LWQU01000103.1"/>
</dbReference>
<dbReference type="STRING" id="1437059.A6A05_08315"/>
<evidence type="ECO:0000313" key="2">
    <source>
        <dbReference type="EMBL" id="OAN55380.1"/>
    </source>
</evidence>
<comment type="caution">
    <text evidence="2">The sequence shown here is derived from an EMBL/GenBank/DDBJ whole genome shotgun (WGS) entry which is preliminary data.</text>
</comment>
<dbReference type="OrthoDB" id="7362105at2"/>
<reference evidence="2 3" key="1">
    <citation type="submission" date="2016-04" db="EMBL/GenBank/DDBJ databases">
        <title>Draft genome sequence of freshwater magnetotactic bacteria Magnetospirillum marisnigri SP-1 and Magnetospirillum moscoviense BB-1.</title>
        <authorList>
            <person name="Koziaeva V."/>
            <person name="Dziuba M.V."/>
            <person name="Ivanov T.M."/>
            <person name="Kuznetsov B."/>
            <person name="Grouzdev D.S."/>
        </authorList>
    </citation>
    <scope>NUCLEOTIDE SEQUENCE [LARGE SCALE GENOMIC DNA]</scope>
    <source>
        <strain evidence="2 3">BB-1</strain>
    </source>
</reference>
<evidence type="ECO:0000256" key="1">
    <source>
        <dbReference type="SAM" id="SignalP"/>
    </source>
</evidence>
<evidence type="ECO:0000313" key="3">
    <source>
        <dbReference type="Proteomes" id="UP000078543"/>
    </source>
</evidence>
<feature type="signal peptide" evidence="1">
    <location>
        <begin position="1"/>
        <end position="20"/>
    </location>
</feature>